<dbReference type="eggNOG" id="COG3157">
    <property type="taxonomic scope" value="Bacteria"/>
</dbReference>
<accession>C6CJT6</accession>
<dbReference type="PANTHER" id="PTHR34319:SF7">
    <property type="entry name" value="HNH ENDONUCLEASE DOMAIN-CONTAINING PROTEIN"/>
    <property type="match status" value="1"/>
</dbReference>
<proteinExistence type="predicted"/>
<dbReference type="InterPro" id="IPR036624">
    <property type="entry name" value="Hcp1-lik_sf"/>
</dbReference>
<sequence length="182" mass="20904">MENLIIIVDVYITCLCLLGKGIFMANIIYLKIEGKNQGLISSGCGSYDSMGNKWQQGHENEIFVYELNNAAERIDNVAYQPVEIRKPIDKSTPLLLSALNENEYLTCTFIFYRTSENGGMEQYFSIKLTDAKVKNIRMHYPSSITHNEYQPEEFISFTYKNMLCEHIKAGTSAYCIWESQSF</sequence>
<dbReference type="Proteomes" id="UP000002735">
    <property type="component" value="Chromosome"/>
</dbReference>
<dbReference type="NCBIfam" id="TIGR03344">
    <property type="entry name" value="VI_effect_Hcp1"/>
    <property type="match status" value="1"/>
</dbReference>
<dbReference type="PANTHER" id="PTHR34319">
    <property type="entry name" value="MAJOR EXPORTED PROTEIN"/>
    <property type="match status" value="1"/>
</dbReference>
<evidence type="ECO:0000313" key="3">
    <source>
        <dbReference type="Proteomes" id="UP000002735"/>
    </source>
</evidence>
<reference evidence="2 3" key="1">
    <citation type="submission" date="2009-06" db="EMBL/GenBank/DDBJ databases">
        <title>Complete sequence of Dickeya zeae Ech1591.</title>
        <authorList>
            <consortium name="US DOE Joint Genome Institute"/>
            <person name="Lucas S."/>
            <person name="Copeland A."/>
            <person name="Lapidus A."/>
            <person name="Glavina del Rio T."/>
            <person name="Tice H."/>
            <person name="Bruce D."/>
            <person name="Goodwin L."/>
            <person name="Pitluck S."/>
            <person name="Chertkov O."/>
            <person name="Brettin T."/>
            <person name="Detter J.C."/>
            <person name="Han C."/>
            <person name="Larimer F."/>
            <person name="Land M."/>
            <person name="Hauser L."/>
            <person name="Kyrpides N."/>
            <person name="Ovchinnikova G."/>
            <person name="Balakrishnan V."/>
            <person name="Glasner J."/>
            <person name="Perna N.T."/>
        </authorList>
    </citation>
    <scope>NUCLEOTIDE SEQUENCE [LARGE SCALE GENOMIC DNA]</scope>
    <source>
        <strain evidence="2 3">Ech1591</strain>
    </source>
</reference>
<feature type="transmembrane region" description="Helical" evidence="1">
    <location>
        <begin position="6"/>
        <end position="30"/>
    </location>
</feature>
<dbReference type="Gene3D" id="2.30.110.20">
    <property type="entry name" value="Hcp1-like"/>
    <property type="match status" value="1"/>
</dbReference>
<dbReference type="KEGG" id="dze:Dd1591_0574"/>
<dbReference type="Pfam" id="PF05638">
    <property type="entry name" value="T6SS_HCP"/>
    <property type="match status" value="1"/>
</dbReference>
<keyword evidence="1" id="KW-0472">Membrane</keyword>
<organism evidence="2 3">
    <name type="scientific">Dickeya chrysanthemi (strain Ech1591)</name>
    <name type="common">Dickeya zeae (strain Ech1591)</name>
    <dbReference type="NCBI Taxonomy" id="561229"/>
    <lineage>
        <taxon>Bacteria</taxon>
        <taxon>Pseudomonadati</taxon>
        <taxon>Pseudomonadota</taxon>
        <taxon>Gammaproteobacteria</taxon>
        <taxon>Enterobacterales</taxon>
        <taxon>Pectobacteriaceae</taxon>
        <taxon>Dickeya</taxon>
    </lineage>
</organism>
<evidence type="ECO:0000313" key="2">
    <source>
        <dbReference type="EMBL" id="ACT05456.1"/>
    </source>
</evidence>
<protein>
    <submittedName>
        <fullName evidence="2">Type VI secretion system effector, Hcp1 family</fullName>
    </submittedName>
</protein>
<dbReference type="HOGENOM" id="CLU_116190_1_0_6"/>
<dbReference type="InterPro" id="IPR008514">
    <property type="entry name" value="T6SS_Hcp"/>
</dbReference>
<dbReference type="AlphaFoldDB" id="C6CJT6"/>
<name>C6CJT6_DICC1</name>
<dbReference type="STRING" id="561229.Dd1591_0574"/>
<gene>
    <name evidence="2" type="ordered locus">Dd1591_0574</name>
</gene>
<dbReference type="InterPro" id="IPR052947">
    <property type="entry name" value="T6SS_Hcp1_domain"/>
</dbReference>
<evidence type="ECO:0000256" key="1">
    <source>
        <dbReference type="SAM" id="Phobius"/>
    </source>
</evidence>
<keyword evidence="1" id="KW-0812">Transmembrane</keyword>
<keyword evidence="1" id="KW-1133">Transmembrane helix</keyword>
<dbReference type="EMBL" id="CP001655">
    <property type="protein sequence ID" value="ACT05456.1"/>
    <property type="molecule type" value="Genomic_DNA"/>
</dbReference>
<dbReference type="SUPFAM" id="SSF141452">
    <property type="entry name" value="Hcp1-like"/>
    <property type="match status" value="1"/>
</dbReference>